<name>A0A315EN76_9BURK</name>
<evidence type="ECO:0000256" key="1">
    <source>
        <dbReference type="ARBA" id="ARBA00038494"/>
    </source>
</evidence>
<dbReference type="PANTHER" id="PTHR43630:SF2">
    <property type="entry name" value="GLYCOSYLTRANSFERASE"/>
    <property type="match status" value="1"/>
</dbReference>
<dbReference type="CDD" id="cd02511">
    <property type="entry name" value="Beta4Glucosyltransferase"/>
    <property type="match status" value="1"/>
</dbReference>
<comment type="similarity">
    <text evidence="1">Belongs to the glycosyltransferase 2 family. WaaE/KdtX subfamily.</text>
</comment>
<keyword evidence="4" id="KW-1185">Reference proteome</keyword>
<dbReference type="InterPro" id="IPR001173">
    <property type="entry name" value="Glyco_trans_2-like"/>
</dbReference>
<evidence type="ECO:0000313" key="4">
    <source>
        <dbReference type="Proteomes" id="UP000251341"/>
    </source>
</evidence>
<gene>
    <name evidence="3" type="ORF">B9Z44_07115</name>
</gene>
<evidence type="ECO:0000259" key="2">
    <source>
        <dbReference type="Pfam" id="PF00535"/>
    </source>
</evidence>
<dbReference type="Gene3D" id="3.90.550.10">
    <property type="entry name" value="Spore Coat Polysaccharide Biosynthesis Protein SpsA, Chain A"/>
    <property type="match status" value="1"/>
</dbReference>
<dbReference type="AlphaFoldDB" id="A0A315EN76"/>
<proteinExistence type="inferred from homology"/>
<reference evidence="3 4" key="1">
    <citation type="submission" date="2017-04" db="EMBL/GenBank/DDBJ databases">
        <title>Unexpected and diverse lifestyles within the genus Limnohabitans.</title>
        <authorList>
            <person name="Kasalicky V."/>
            <person name="Mehrshad M."/>
            <person name="Andrei S.-A."/>
            <person name="Salcher M."/>
            <person name="Kratochvilova H."/>
            <person name="Simek K."/>
            <person name="Ghai R."/>
        </authorList>
    </citation>
    <scope>NUCLEOTIDE SEQUENCE [LARGE SCALE GENOMIC DNA]</scope>
    <source>
        <strain evidence="3 4">MWH-C5</strain>
    </source>
</reference>
<protein>
    <submittedName>
        <fullName evidence="3">LPS biosynthesis protein</fullName>
    </submittedName>
</protein>
<dbReference type="EMBL" id="NESP01000001">
    <property type="protein sequence ID" value="PUE59356.1"/>
    <property type="molecule type" value="Genomic_DNA"/>
</dbReference>
<dbReference type="InterPro" id="IPR029044">
    <property type="entry name" value="Nucleotide-diphossugar_trans"/>
</dbReference>
<dbReference type="Proteomes" id="UP000251341">
    <property type="component" value="Unassembled WGS sequence"/>
</dbReference>
<evidence type="ECO:0000313" key="3">
    <source>
        <dbReference type="EMBL" id="PUE59356.1"/>
    </source>
</evidence>
<accession>A0A315EN76</accession>
<comment type="caution">
    <text evidence="3">The sequence shown here is derived from an EMBL/GenBank/DDBJ whole genome shotgun (WGS) entry which is preliminary data.</text>
</comment>
<dbReference type="Pfam" id="PF00535">
    <property type="entry name" value="Glycos_transf_2"/>
    <property type="match status" value="1"/>
</dbReference>
<sequence>MTHAHPTLSAIVITRNEAHNLHDCLQSMRGLVDEIIVVDSQSTDATVAIAQQHGAKVAQPADWPGFGPQKNRALNLATCDWVLSIDADERVTPALAAEIKQVLQAEASDVAYKLPRLSSYCGKFIHHAGWQPDYVLRLFKRGTARFSDDLVHERVVTELPVHALQNHLLHYSYLNFSQVLSKVDAYSSASAKQAYARGKRSSVAGALGHGAWAFFRTYVIRRGFLDGGHGLALSISNAETSYYKYLKIWQMQQAEEAAAK</sequence>
<dbReference type="RefSeq" id="WP_108402048.1">
    <property type="nucleotide sequence ID" value="NZ_NESP01000001.1"/>
</dbReference>
<dbReference type="PANTHER" id="PTHR43630">
    <property type="entry name" value="POLY-BETA-1,6-N-ACETYL-D-GLUCOSAMINE SYNTHASE"/>
    <property type="match status" value="1"/>
</dbReference>
<dbReference type="SUPFAM" id="SSF53448">
    <property type="entry name" value="Nucleotide-diphospho-sugar transferases"/>
    <property type="match status" value="1"/>
</dbReference>
<organism evidence="3 4">
    <name type="scientific">Limnohabitans curvus</name>
    <dbReference type="NCBI Taxonomy" id="323423"/>
    <lineage>
        <taxon>Bacteria</taxon>
        <taxon>Pseudomonadati</taxon>
        <taxon>Pseudomonadota</taxon>
        <taxon>Betaproteobacteria</taxon>
        <taxon>Burkholderiales</taxon>
        <taxon>Comamonadaceae</taxon>
        <taxon>Limnohabitans</taxon>
    </lineage>
</organism>
<feature type="domain" description="Glycosyltransferase 2-like" evidence="2">
    <location>
        <begin position="9"/>
        <end position="129"/>
    </location>
</feature>